<feature type="transmembrane region" description="Helical" evidence="6">
    <location>
        <begin position="61"/>
        <end position="79"/>
    </location>
</feature>
<name>A0ABU4PSS2_9SPHN</name>
<comment type="caution">
    <text evidence="7">The sequence shown here is derived from an EMBL/GenBank/DDBJ whole genome shotgun (WGS) entry which is preliminary data.</text>
</comment>
<proteinExistence type="inferred from homology"/>
<evidence type="ECO:0000256" key="1">
    <source>
        <dbReference type="ARBA" id="ARBA00004141"/>
    </source>
</evidence>
<dbReference type="RefSeq" id="WP_010402561.1">
    <property type="nucleotide sequence ID" value="NZ_JAWXXV010000001.1"/>
</dbReference>
<dbReference type="PANTHER" id="PTHR21716">
    <property type="entry name" value="TRANSMEMBRANE PROTEIN"/>
    <property type="match status" value="1"/>
</dbReference>
<feature type="transmembrane region" description="Helical" evidence="6">
    <location>
        <begin position="185"/>
        <end position="206"/>
    </location>
</feature>
<dbReference type="Pfam" id="PF01594">
    <property type="entry name" value="AI-2E_transport"/>
    <property type="match status" value="1"/>
</dbReference>
<evidence type="ECO:0000256" key="5">
    <source>
        <dbReference type="ARBA" id="ARBA00023136"/>
    </source>
</evidence>
<dbReference type="EMBL" id="JAWXXV010000001">
    <property type="protein sequence ID" value="MDX5985020.1"/>
    <property type="molecule type" value="Genomic_DNA"/>
</dbReference>
<dbReference type="InterPro" id="IPR002549">
    <property type="entry name" value="AI-2E-like"/>
</dbReference>
<evidence type="ECO:0000256" key="2">
    <source>
        <dbReference type="ARBA" id="ARBA00009773"/>
    </source>
</evidence>
<evidence type="ECO:0000256" key="4">
    <source>
        <dbReference type="ARBA" id="ARBA00022989"/>
    </source>
</evidence>
<comment type="subcellular location">
    <subcellularLocation>
        <location evidence="1">Membrane</location>
        <topology evidence="1">Multi-pass membrane protein</topology>
    </subcellularLocation>
</comment>
<gene>
    <name evidence="7" type="ORF">SIL82_12185</name>
</gene>
<feature type="transmembrane region" description="Helical" evidence="6">
    <location>
        <begin position="346"/>
        <end position="370"/>
    </location>
</feature>
<feature type="transmembrane region" description="Helical" evidence="6">
    <location>
        <begin position="265"/>
        <end position="289"/>
    </location>
</feature>
<dbReference type="Proteomes" id="UP001279660">
    <property type="component" value="Unassembled WGS sequence"/>
</dbReference>
<feature type="transmembrane region" description="Helical" evidence="6">
    <location>
        <begin position="35"/>
        <end position="55"/>
    </location>
</feature>
<accession>A0ABU4PSS2</accession>
<organism evidence="7 8">
    <name type="scientific">Sphingomonas echinoides</name>
    <dbReference type="NCBI Taxonomy" id="59803"/>
    <lineage>
        <taxon>Bacteria</taxon>
        <taxon>Pseudomonadati</taxon>
        <taxon>Pseudomonadota</taxon>
        <taxon>Alphaproteobacteria</taxon>
        <taxon>Sphingomonadales</taxon>
        <taxon>Sphingomonadaceae</taxon>
        <taxon>Sphingomonas</taxon>
    </lineage>
</organism>
<sequence length="404" mass="43486">MADRDDSKSDAFGLAATRAHDTEEERRVGMRRDRLLAALTLIAGVGLALALPFALKAGAEFFLPTTAALVIAIALVPILEWFERRGVPSALAALICVLLFLVAANVALAAIVVPATEFFRRLPERIDRIQMNIAPLIDFYSSFERYLNRTVQHLAASGPVRAPATTAVAPPSSILELAASFAPSVIVQVFFGILVVFFFLSGWTGLRKKTITSRASFGGAMATARVIQDVVDDTSAYLGTITIINLSFGLIIAGVLWVMGMPYPLMWGGIVALLNYVPYFGPITAALLLALGGLMTFHDIWVALVPAFVMIGCHLIEANAVTPLIVGHRLTINPIMILVSISFWSWVWGTAGTLLAVPLLIIIQTVLGAAGKPDIAGFLFEHGTLTRPGRTRADASFEESETER</sequence>
<protein>
    <submittedName>
        <fullName evidence="7">AI-2E family transporter</fullName>
    </submittedName>
</protein>
<dbReference type="PANTHER" id="PTHR21716:SF16">
    <property type="entry name" value="BLL1467 PROTEIN"/>
    <property type="match status" value="1"/>
</dbReference>
<evidence type="ECO:0000313" key="7">
    <source>
        <dbReference type="EMBL" id="MDX5985020.1"/>
    </source>
</evidence>
<evidence type="ECO:0000256" key="3">
    <source>
        <dbReference type="ARBA" id="ARBA00022692"/>
    </source>
</evidence>
<keyword evidence="3 6" id="KW-0812">Transmembrane</keyword>
<keyword evidence="5 6" id="KW-0472">Membrane</keyword>
<comment type="similarity">
    <text evidence="2">Belongs to the autoinducer-2 exporter (AI-2E) (TC 2.A.86) family.</text>
</comment>
<keyword evidence="4 6" id="KW-1133">Transmembrane helix</keyword>
<keyword evidence="8" id="KW-1185">Reference proteome</keyword>
<feature type="transmembrane region" description="Helical" evidence="6">
    <location>
        <begin position="235"/>
        <end position="259"/>
    </location>
</feature>
<reference evidence="7 8" key="1">
    <citation type="submission" date="2023-11" db="EMBL/GenBank/DDBJ databases">
        <title>MicrobeMod: A computational toolkit for identifying prokaryotic methylation and restriction-modification with nanopore sequencing.</title>
        <authorList>
            <person name="Crits-Christoph A."/>
            <person name="Kang S.C."/>
            <person name="Lee H."/>
            <person name="Ostrov N."/>
        </authorList>
    </citation>
    <scope>NUCLEOTIDE SEQUENCE [LARGE SCALE GENOMIC DNA]</scope>
    <source>
        <strain evidence="7 8">ATCC 14820</strain>
    </source>
</reference>
<feature type="transmembrane region" description="Helical" evidence="6">
    <location>
        <begin position="91"/>
        <end position="113"/>
    </location>
</feature>
<evidence type="ECO:0000256" key="6">
    <source>
        <dbReference type="SAM" id="Phobius"/>
    </source>
</evidence>
<evidence type="ECO:0000313" key="8">
    <source>
        <dbReference type="Proteomes" id="UP001279660"/>
    </source>
</evidence>
<feature type="transmembrane region" description="Helical" evidence="6">
    <location>
        <begin position="301"/>
        <end position="326"/>
    </location>
</feature>